<keyword evidence="7" id="KW-1185">Reference proteome</keyword>
<dbReference type="SUPFAM" id="SSF54160">
    <property type="entry name" value="Chromo domain-like"/>
    <property type="match status" value="1"/>
</dbReference>
<reference evidence="6 7" key="1">
    <citation type="journal article" date="2024" name="Microbiol. Resour. Announc.">
        <title>Genome annotations for the ascomycete fungi Trichoderma harzianum, Trichoderma aggressivum, and Purpureocillium lilacinum.</title>
        <authorList>
            <person name="Beijen E.P.W."/>
            <person name="Ohm R.A."/>
        </authorList>
    </citation>
    <scope>NUCLEOTIDE SEQUENCE [LARGE SCALE GENOMIC DNA]</scope>
    <source>
        <strain evidence="6 7">CBS 150709</strain>
    </source>
</reference>
<keyword evidence="3" id="KW-0539">Nucleus</keyword>
<evidence type="ECO:0000256" key="3">
    <source>
        <dbReference type="ARBA" id="ARBA00023242"/>
    </source>
</evidence>
<organism evidence="6 7">
    <name type="scientific">Purpureocillium lilacinum</name>
    <name type="common">Paecilomyces lilacinus</name>
    <dbReference type="NCBI Taxonomy" id="33203"/>
    <lineage>
        <taxon>Eukaryota</taxon>
        <taxon>Fungi</taxon>
        <taxon>Dikarya</taxon>
        <taxon>Ascomycota</taxon>
        <taxon>Pezizomycotina</taxon>
        <taxon>Sordariomycetes</taxon>
        <taxon>Hypocreomycetidae</taxon>
        <taxon>Hypocreales</taxon>
        <taxon>Ophiocordycipitaceae</taxon>
        <taxon>Purpureocillium</taxon>
    </lineage>
</organism>
<evidence type="ECO:0000256" key="1">
    <source>
        <dbReference type="ARBA" id="ARBA00004123"/>
    </source>
</evidence>
<feature type="compositionally biased region" description="Low complexity" evidence="4">
    <location>
        <begin position="40"/>
        <end position="50"/>
    </location>
</feature>
<dbReference type="Gene3D" id="2.40.50.40">
    <property type="match status" value="1"/>
</dbReference>
<protein>
    <recommendedName>
        <fullName evidence="5">Chromo shadow domain-containing protein</fullName>
    </recommendedName>
</protein>
<comment type="subcellular location">
    <subcellularLocation>
        <location evidence="1">Nucleus</location>
    </subcellularLocation>
</comment>
<feature type="region of interest" description="Disordered" evidence="4">
    <location>
        <begin position="40"/>
        <end position="84"/>
    </location>
</feature>
<evidence type="ECO:0000313" key="7">
    <source>
        <dbReference type="Proteomes" id="UP001287286"/>
    </source>
</evidence>
<comment type="subunit">
    <text evidence="2">Component of the NuA4 histone acetyltransferase complex.</text>
</comment>
<proteinExistence type="predicted"/>
<evidence type="ECO:0000256" key="4">
    <source>
        <dbReference type="SAM" id="MobiDB-lite"/>
    </source>
</evidence>
<dbReference type="Proteomes" id="UP001287286">
    <property type="component" value="Unassembled WGS sequence"/>
</dbReference>
<dbReference type="Pfam" id="PF01393">
    <property type="entry name" value="Chromo_shadow"/>
    <property type="match status" value="1"/>
</dbReference>
<name>A0ABR0BJI5_PURLI</name>
<gene>
    <name evidence="6" type="ORF">Purlil1_11498</name>
</gene>
<accession>A0ABR0BJI5</accession>
<dbReference type="EMBL" id="JAWRVI010000070">
    <property type="protein sequence ID" value="KAK4081906.1"/>
    <property type="molecule type" value="Genomic_DNA"/>
</dbReference>
<feature type="domain" description="Chromo shadow" evidence="5">
    <location>
        <begin position="78"/>
        <end position="142"/>
    </location>
</feature>
<evidence type="ECO:0000256" key="2">
    <source>
        <dbReference type="ARBA" id="ARBA00011353"/>
    </source>
</evidence>
<dbReference type="InterPro" id="IPR008251">
    <property type="entry name" value="Chromo_shadow_dom"/>
</dbReference>
<evidence type="ECO:0000313" key="6">
    <source>
        <dbReference type="EMBL" id="KAK4081906.1"/>
    </source>
</evidence>
<dbReference type="SMART" id="SM00300">
    <property type="entry name" value="ChSh"/>
    <property type="match status" value="1"/>
</dbReference>
<comment type="caution">
    <text evidence="6">The sequence shown here is derived from an EMBL/GenBank/DDBJ whole genome shotgun (WGS) entry which is preliminary data.</text>
</comment>
<sequence>MARPTAAKRKQREAVALAEDDNCSLLEEYFRQRGSRESVFQQSQTTTVSTKRGGVSRAKVSAGHKRRKGLSTATTKWSPPAGSWEDDIESIAGLDEEDGGKRMVYLAWKNGRKTKHPTTVVHSKCPQKMLQWYEKHVVIVRSTGAKRLEELEYRIPGQAGINKS</sequence>
<dbReference type="InterPro" id="IPR016197">
    <property type="entry name" value="Chromo-like_dom_sf"/>
</dbReference>
<evidence type="ECO:0000259" key="5">
    <source>
        <dbReference type="SMART" id="SM00300"/>
    </source>
</evidence>
<dbReference type="CDD" id="cd18657">
    <property type="entry name" value="CSD_Swi6"/>
    <property type="match status" value="1"/>
</dbReference>